<dbReference type="VEuPathDB" id="VectorBase:HLOH_059227"/>
<proteinExistence type="predicted"/>
<dbReference type="Proteomes" id="UP000821853">
    <property type="component" value="Unassembled WGS sequence"/>
</dbReference>
<reference evidence="2 3" key="1">
    <citation type="journal article" date="2020" name="Cell">
        <title>Large-Scale Comparative Analyses of Tick Genomes Elucidate Their Genetic Diversity and Vector Capacities.</title>
        <authorList>
            <consortium name="Tick Genome and Microbiome Consortium (TIGMIC)"/>
            <person name="Jia N."/>
            <person name="Wang J."/>
            <person name="Shi W."/>
            <person name="Du L."/>
            <person name="Sun Y."/>
            <person name="Zhan W."/>
            <person name="Jiang J.F."/>
            <person name="Wang Q."/>
            <person name="Zhang B."/>
            <person name="Ji P."/>
            <person name="Bell-Sakyi L."/>
            <person name="Cui X.M."/>
            <person name="Yuan T.T."/>
            <person name="Jiang B.G."/>
            <person name="Yang W.F."/>
            <person name="Lam T.T."/>
            <person name="Chang Q.C."/>
            <person name="Ding S.J."/>
            <person name="Wang X.J."/>
            <person name="Zhu J.G."/>
            <person name="Ruan X.D."/>
            <person name="Zhao L."/>
            <person name="Wei J.T."/>
            <person name="Ye R.Z."/>
            <person name="Que T.C."/>
            <person name="Du C.H."/>
            <person name="Zhou Y.H."/>
            <person name="Cheng J.X."/>
            <person name="Dai P.F."/>
            <person name="Guo W.B."/>
            <person name="Han X.H."/>
            <person name="Huang E.J."/>
            <person name="Li L.F."/>
            <person name="Wei W."/>
            <person name="Gao Y.C."/>
            <person name="Liu J.Z."/>
            <person name="Shao H.Z."/>
            <person name="Wang X."/>
            <person name="Wang C.C."/>
            <person name="Yang T.C."/>
            <person name="Huo Q.B."/>
            <person name="Li W."/>
            <person name="Chen H.Y."/>
            <person name="Chen S.E."/>
            <person name="Zhou L.G."/>
            <person name="Ni X.B."/>
            <person name="Tian J.H."/>
            <person name="Sheng Y."/>
            <person name="Liu T."/>
            <person name="Pan Y.S."/>
            <person name="Xia L.Y."/>
            <person name="Li J."/>
            <person name="Zhao F."/>
            <person name="Cao W.C."/>
        </authorList>
    </citation>
    <scope>NUCLEOTIDE SEQUENCE [LARGE SCALE GENOMIC DNA]</scope>
    <source>
        <strain evidence="2">HaeL-2018</strain>
    </source>
</reference>
<evidence type="ECO:0000313" key="2">
    <source>
        <dbReference type="EMBL" id="KAH9365764.1"/>
    </source>
</evidence>
<comment type="caution">
    <text evidence="2">The sequence shown here is derived from an EMBL/GenBank/DDBJ whole genome shotgun (WGS) entry which is preliminary data.</text>
</comment>
<feature type="compositionally biased region" description="Low complexity" evidence="1">
    <location>
        <begin position="87"/>
        <end position="98"/>
    </location>
</feature>
<gene>
    <name evidence="2" type="ORF">HPB48_016850</name>
</gene>
<evidence type="ECO:0000256" key="1">
    <source>
        <dbReference type="SAM" id="MobiDB-lite"/>
    </source>
</evidence>
<dbReference type="EMBL" id="JABSTR010000003">
    <property type="protein sequence ID" value="KAH9365764.1"/>
    <property type="molecule type" value="Genomic_DNA"/>
</dbReference>
<protein>
    <submittedName>
        <fullName evidence="2">Uncharacterized protein</fullName>
    </submittedName>
</protein>
<feature type="compositionally biased region" description="Basic and acidic residues" evidence="1">
    <location>
        <begin position="100"/>
        <end position="113"/>
    </location>
</feature>
<feature type="compositionally biased region" description="Basic and acidic residues" evidence="1">
    <location>
        <begin position="61"/>
        <end position="85"/>
    </location>
</feature>
<organism evidence="2 3">
    <name type="scientific">Haemaphysalis longicornis</name>
    <name type="common">Bush tick</name>
    <dbReference type="NCBI Taxonomy" id="44386"/>
    <lineage>
        <taxon>Eukaryota</taxon>
        <taxon>Metazoa</taxon>
        <taxon>Ecdysozoa</taxon>
        <taxon>Arthropoda</taxon>
        <taxon>Chelicerata</taxon>
        <taxon>Arachnida</taxon>
        <taxon>Acari</taxon>
        <taxon>Parasitiformes</taxon>
        <taxon>Ixodida</taxon>
        <taxon>Ixodoidea</taxon>
        <taxon>Ixodidae</taxon>
        <taxon>Haemaphysalinae</taxon>
        <taxon>Haemaphysalis</taxon>
    </lineage>
</organism>
<name>A0A9J6FUJ4_HAELO</name>
<keyword evidence="3" id="KW-1185">Reference proteome</keyword>
<accession>A0A9J6FUJ4</accession>
<dbReference type="AlphaFoldDB" id="A0A9J6FUJ4"/>
<evidence type="ECO:0000313" key="3">
    <source>
        <dbReference type="Proteomes" id="UP000821853"/>
    </source>
</evidence>
<sequence length="139" mass="15261">MRLFFALGVTVMGILFVVAITLIVIAKGAPAVTTVVVKDDAVTLEPKQVANELGSILPPQRKAEASKAPPTEKERTMSPLRKDDEVTATTRPAVTTPRKFLVEHVGATKESRKQKQQRRKKVKQADYLPKAKMNQVAIS</sequence>
<feature type="region of interest" description="Disordered" evidence="1">
    <location>
        <begin position="53"/>
        <end position="139"/>
    </location>
</feature>